<evidence type="ECO:0000259" key="3">
    <source>
        <dbReference type="Pfam" id="PF17766"/>
    </source>
</evidence>
<keyword evidence="2" id="KW-0732">Signal</keyword>
<feature type="domain" description="Subtilisin-like protease fibronectin type-III" evidence="3">
    <location>
        <begin position="25"/>
        <end position="66"/>
    </location>
</feature>
<keyword evidence="5" id="KW-1185">Reference proteome</keyword>
<accession>A0A5P1EL66</accession>
<evidence type="ECO:0000313" key="5">
    <source>
        <dbReference type="Proteomes" id="UP000243459"/>
    </source>
</evidence>
<protein>
    <recommendedName>
        <fullName evidence="3">Subtilisin-like protease fibronectin type-III domain-containing protein</fullName>
    </recommendedName>
</protein>
<dbReference type="InterPro" id="IPR036852">
    <property type="entry name" value="Peptidase_S8/S53_dom_sf"/>
</dbReference>
<dbReference type="Gene3D" id="3.50.30.30">
    <property type="match status" value="1"/>
</dbReference>
<sequence length="184" mass="19837">MEKQVSVVAKHSINCSTIDSRPSSELNYPSIMVTLNDRNDYKVVVTRTMTNVGAPDSMYAVNITALVGPTHVAIGAFSAVKRGIFVSFAMGNDGPGYSTLSNEAPWILTVGESTTDRSIRTIFELGNEASFDGQSAYQPSNFSRSPLPLVYPSLLNQSARMLTPGPMMSGLKNVGIGPVWWQDG</sequence>
<evidence type="ECO:0000256" key="1">
    <source>
        <dbReference type="ARBA" id="ARBA00011073"/>
    </source>
</evidence>
<dbReference type="GO" id="GO:0004252">
    <property type="term" value="F:serine-type endopeptidase activity"/>
    <property type="evidence" value="ECO:0007669"/>
    <property type="project" value="InterPro"/>
</dbReference>
<evidence type="ECO:0000313" key="4">
    <source>
        <dbReference type="EMBL" id="ONK66413.1"/>
    </source>
</evidence>
<dbReference type="InterPro" id="IPR045051">
    <property type="entry name" value="SBT"/>
</dbReference>
<evidence type="ECO:0000256" key="2">
    <source>
        <dbReference type="ARBA" id="ARBA00022729"/>
    </source>
</evidence>
<dbReference type="Proteomes" id="UP000243459">
    <property type="component" value="Chromosome 6"/>
</dbReference>
<name>A0A5P1EL66_ASPOF</name>
<gene>
    <name evidence="4" type="ORF">A4U43_C06F7620</name>
</gene>
<dbReference type="Pfam" id="PF17766">
    <property type="entry name" value="fn3_6"/>
    <property type="match status" value="1"/>
</dbReference>
<dbReference type="SUPFAM" id="SSF52743">
    <property type="entry name" value="Subtilisin-like"/>
    <property type="match status" value="1"/>
</dbReference>
<dbReference type="GO" id="GO:0006508">
    <property type="term" value="P:proteolysis"/>
    <property type="evidence" value="ECO:0007669"/>
    <property type="project" value="InterPro"/>
</dbReference>
<dbReference type="AlphaFoldDB" id="A0A5P1EL66"/>
<dbReference type="EMBL" id="CM007386">
    <property type="protein sequence ID" value="ONK66413.1"/>
    <property type="molecule type" value="Genomic_DNA"/>
</dbReference>
<dbReference type="Gramene" id="ONK66413">
    <property type="protein sequence ID" value="ONK66413"/>
    <property type="gene ID" value="A4U43_C06F7620"/>
</dbReference>
<dbReference type="PANTHER" id="PTHR10795">
    <property type="entry name" value="PROPROTEIN CONVERTASE SUBTILISIN/KEXIN"/>
    <property type="match status" value="1"/>
</dbReference>
<reference evidence="5" key="1">
    <citation type="journal article" date="2017" name="Nat. Commun.">
        <title>The asparagus genome sheds light on the origin and evolution of a young Y chromosome.</title>
        <authorList>
            <person name="Harkess A."/>
            <person name="Zhou J."/>
            <person name="Xu C."/>
            <person name="Bowers J.E."/>
            <person name="Van der Hulst R."/>
            <person name="Ayyampalayam S."/>
            <person name="Mercati F."/>
            <person name="Riccardi P."/>
            <person name="McKain M.R."/>
            <person name="Kakrana A."/>
            <person name="Tang H."/>
            <person name="Ray J."/>
            <person name="Groenendijk J."/>
            <person name="Arikit S."/>
            <person name="Mathioni S.M."/>
            <person name="Nakano M."/>
            <person name="Shan H."/>
            <person name="Telgmann-Rauber A."/>
            <person name="Kanno A."/>
            <person name="Yue Z."/>
            <person name="Chen H."/>
            <person name="Li W."/>
            <person name="Chen Y."/>
            <person name="Xu X."/>
            <person name="Zhang Y."/>
            <person name="Luo S."/>
            <person name="Chen H."/>
            <person name="Gao J."/>
            <person name="Mao Z."/>
            <person name="Pires J.C."/>
            <person name="Luo M."/>
            <person name="Kudrna D."/>
            <person name="Wing R.A."/>
            <person name="Meyers B.C."/>
            <person name="Yi K."/>
            <person name="Kong H."/>
            <person name="Lavrijsen P."/>
            <person name="Sunseri F."/>
            <person name="Falavigna A."/>
            <person name="Ye Y."/>
            <person name="Leebens-Mack J.H."/>
            <person name="Chen G."/>
        </authorList>
    </citation>
    <scope>NUCLEOTIDE SEQUENCE [LARGE SCALE GENOMIC DNA]</scope>
    <source>
        <strain evidence="5">cv. DH0086</strain>
    </source>
</reference>
<comment type="similarity">
    <text evidence="1">Belongs to the peptidase S8 family.</text>
</comment>
<organism evidence="4 5">
    <name type="scientific">Asparagus officinalis</name>
    <name type="common">Garden asparagus</name>
    <dbReference type="NCBI Taxonomy" id="4686"/>
    <lineage>
        <taxon>Eukaryota</taxon>
        <taxon>Viridiplantae</taxon>
        <taxon>Streptophyta</taxon>
        <taxon>Embryophyta</taxon>
        <taxon>Tracheophyta</taxon>
        <taxon>Spermatophyta</taxon>
        <taxon>Magnoliopsida</taxon>
        <taxon>Liliopsida</taxon>
        <taxon>Asparagales</taxon>
        <taxon>Asparagaceae</taxon>
        <taxon>Asparagoideae</taxon>
        <taxon>Asparagus</taxon>
    </lineage>
</organism>
<dbReference type="Gene3D" id="3.40.50.200">
    <property type="entry name" value="Peptidase S8/S53 domain"/>
    <property type="match status" value="1"/>
</dbReference>
<dbReference type="InterPro" id="IPR041469">
    <property type="entry name" value="Subtilisin-like_FN3"/>
</dbReference>
<proteinExistence type="inferred from homology"/>